<dbReference type="Pfam" id="PF03435">
    <property type="entry name" value="Sacchrp_dh_NADP"/>
    <property type="match status" value="1"/>
</dbReference>
<dbReference type="PANTHER" id="PTHR43796:SF2">
    <property type="entry name" value="CARBOXYNORSPERMIDINE SYNTHASE"/>
    <property type="match status" value="1"/>
</dbReference>
<evidence type="ECO:0000313" key="2">
    <source>
        <dbReference type="EMBL" id="ENO99114.1"/>
    </source>
</evidence>
<dbReference type="InterPro" id="IPR005097">
    <property type="entry name" value="Sacchrp_dh_NADP-bd"/>
</dbReference>
<evidence type="ECO:0000313" key="3">
    <source>
        <dbReference type="Proteomes" id="UP000013047"/>
    </source>
</evidence>
<protein>
    <recommendedName>
        <fullName evidence="1">Saccharopine dehydrogenase NADP binding domain-containing protein</fullName>
    </recommendedName>
</protein>
<evidence type="ECO:0000259" key="1">
    <source>
        <dbReference type="Pfam" id="PF03435"/>
    </source>
</evidence>
<keyword evidence="3" id="KW-1185">Reference proteome</keyword>
<dbReference type="Gene3D" id="3.40.50.720">
    <property type="entry name" value="NAD(P)-binding Rossmann-like Domain"/>
    <property type="match status" value="1"/>
</dbReference>
<feature type="domain" description="Saccharopine dehydrogenase NADP binding" evidence="1">
    <location>
        <begin position="32"/>
        <end position="128"/>
    </location>
</feature>
<accession>N7A498</accession>
<dbReference type="Proteomes" id="UP000013047">
    <property type="component" value="Unassembled WGS sequence"/>
</dbReference>
<comment type="caution">
    <text evidence="2">The sequence shown here is derived from an EMBL/GenBank/DDBJ whole genome shotgun (WGS) entry which is preliminary data.</text>
</comment>
<sequence length="382" mass="40408">MHGAGRALSAAGGAHAMTNARPEAMVSADQAVLVVGGYGAVGGGIVRALLRDSPCHVLVAGRSLERARAFCQVQGPRVTAVALGDGYLPVIEVLPHRITVVVNCVEEASLWIALQCQAAGIHYVDVSATASVLDAVRTRWASGESQRSSAVLSVGVAPGLTNLLVRQACDQLGPLQHADITVLLGAGEVHGLAAIRWTLDRLGATFTLQTPAGAREVRAFGESRPVRLAAPYGRRTAYRFDFSEQHTLPRTLAMQSAATWLCFDSRLVTQAFAWMARWRVRQWLPPDGLAKSLAWTAAHAPIGGNGFMVQVDALSQSGDRASWVVAGDGEAACTAAVAVWVARTLLVGRLAPGAHHIEEVLTLDEALAGCAPVLRRVEFNPM</sequence>
<dbReference type="AlphaFoldDB" id="N7A498"/>
<gene>
    <name evidence="2" type="ORF">C667_00600</name>
</gene>
<dbReference type="Gene3D" id="3.30.360.10">
    <property type="entry name" value="Dihydrodipicolinate Reductase, domain 2"/>
    <property type="match status" value="1"/>
</dbReference>
<dbReference type="PANTHER" id="PTHR43796">
    <property type="entry name" value="CARBOXYNORSPERMIDINE SYNTHASE"/>
    <property type="match status" value="1"/>
</dbReference>
<reference evidence="2 3" key="1">
    <citation type="submission" date="2012-09" db="EMBL/GenBank/DDBJ databases">
        <title>Draft Genome Sequences of 6 Strains from Genus Thauera.</title>
        <authorList>
            <person name="Liu B."/>
            <person name="Shapleigh J.P."/>
            <person name="Frostegard A.H."/>
        </authorList>
    </citation>
    <scope>NUCLEOTIDE SEQUENCE [LARGE SCALE GENOMIC DNA]</scope>
    <source>
        <strain evidence="2 3">B4P</strain>
    </source>
</reference>
<dbReference type="InterPro" id="IPR036291">
    <property type="entry name" value="NAD(P)-bd_dom_sf"/>
</dbReference>
<dbReference type="SUPFAM" id="SSF51735">
    <property type="entry name" value="NAD(P)-binding Rossmann-fold domains"/>
    <property type="match status" value="1"/>
</dbReference>
<organism evidence="2 3">
    <name type="scientific">Thauera phenylacetica B4P</name>
    <dbReference type="NCBI Taxonomy" id="1234382"/>
    <lineage>
        <taxon>Bacteria</taxon>
        <taxon>Pseudomonadati</taxon>
        <taxon>Pseudomonadota</taxon>
        <taxon>Betaproteobacteria</taxon>
        <taxon>Rhodocyclales</taxon>
        <taxon>Zoogloeaceae</taxon>
        <taxon>Thauera</taxon>
    </lineage>
</organism>
<dbReference type="EMBL" id="AMXF01000001">
    <property type="protein sequence ID" value="ENO99114.1"/>
    <property type="molecule type" value="Genomic_DNA"/>
</dbReference>
<proteinExistence type="predicted"/>
<name>N7A498_9RHOO</name>